<dbReference type="AlphaFoldDB" id="A0A930W281"/>
<accession>A0A930W281</accession>
<dbReference type="GO" id="GO:0016787">
    <property type="term" value="F:hydrolase activity"/>
    <property type="evidence" value="ECO:0007669"/>
    <property type="project" value="UniProtKB-KW"/>
</dbReference>
<dbReference type="Pfam" id="PF00857">
    <property type="entry name" value="Isochorismatase"/>
    <property type="match status" value="1"/>
</dbReference>
<dbReference type="InterPro" id="IPR050272">
    <property type="entry name" value="Isochorismatase-like_hydrls"/>
</dbReference>
<evidence type="ECO:0000256" key="1">
    <source>
        <dbReference type="ARBA" id="ARBA00022801"/>
    </source>
</evidence>
<evidence type="ECO:0000313" key="4">
    <source>
        <dbReference type="Proteomes" id="UP000772566"/>
    </source>
</evidence>
<name>A0A930W281_9ACTN</name>
<evidence type="ECO:0000259" key="2">
    <source>
        <dbReference type="Pfam" id="PF00857"/>
    </source>
</evidence>
<sequence>MQKALISIDYTYDFVADDGKLTAGAPAQAISDAIYEATKCAFDRGDYIFFAIDAHDPEDNFHPETKLFPPHNIIGTSGRDLFGPLNDFYQQHKDDSHVFWMDKRHYSSFSGTDLDIRLRERGINTVILTGVLTDICVLHTAVDAYNLGYHIEVVEPAVASLTPENHQFALSHFKYTLGATLVDAKLNEIESA</sequence>
<dbReference type="PANTHER" id="PTHR43540">
    <property type="entry name" value="PEROXYUREIDOACRYLATE/UREIDOACRYLATE AMIDOHYDROLASE-RELATED"/>
    <property type="match status" value="1"/>
</dbReference>
<reference evidence="3" key="1">
    <citation type="submission" date="2020-04" db="EMBL/GenBank/DDBJ databases">
        <title>Deep metagenomics examines the oral microbiome during advanced dental caries in children, revealing novel taxa and co-occurrences with host molecules.</title>
        <authorList>
            <person name="Baker J.L."/>
            <person name="Morton J.T."/>
            <person name="Dinis M."/>
            <person name="Alvarez R."/>
            <person name="Tran N.C."/>
            <person name="Knight R."/>
            <person name="Edlund A."/>
        </authorList>
    </citation>
    <scope>NUCLEOTIDE SEQUENCE</scope>
    <source>
        <strain evidence="3">JCVI_22A_bin.2</strain>
    </source>
</reference>
<protein>
    <submittedName>
        <fullName evidence="3">Cysteine hydrolase</fullName>
    </submittedName>
</protein>
<dbReference type="Gene3D" id="3.40.50.850">
    <property type="entry name" value="Isochorismatase-like"/>
    <property type="match status" value="1"/>
</dbReference>
<organism evidence="3 4">
    <name type="scientific">Lancefieldella parvula</name>
    <dbReference type="NCBI Taxonomy" id="1382"/>
    <lineage>
        <taxon>Bacteria</taxon>
        <taxon>Bacillati</taxon>
        <taxon>Actinomycetota</taxon>
        <taxon>Coriobacteriia</taxon>
        <taxon>Coriobacteriales</taxon>
        <taxon>Atopobiaceae</taxon>
        <taxon>Lancefieldella</taxon>
    </lineage>
</organism>
<comment type="caution">
    <text evidence="3">The sequence shown here is derived from an EMBL/GenBank/DDBJ whole genome shotgun (WGS) entry which is preliminary data.</text>
</comment>
<dbReference type="EMBL" id="JABZGT010000114">
    <property type="protein sequence ID" value="MBF4809108.1"/>
    <property type="molecule type" value="Genomic_DNA"/>
</dbReference>
<gene>
    <name evidence="3" type="ORF">HXK23_02625</name>
</gene>
<dbReference type="PANTHER" id="PTHR43540:SF10">
    <property type="entry name" value="ISOCHORISMATASE"/>
    <property type="match status" value="1"/>
</dbReference>
<dbReference type="Proteomes" id="UP000772566">
    <property type="component" value="Unassembled WGS sequence"/>
</dbReference>
<proteinExistence type="predicted"/>
<dbReference type="SUPFAM" id="SSF52499">
    <property type="entry name" value="Isochorismatase-like hydrolases"/>
    <property type="match status" value="1"/>
</dbReference>
<keyword evidence="1 3" id="KW-0378">Hydrolase</keyword>
<dbReference type="InterPro" id="IPR000868">
    <property type="entry name" value="Isochorismatase-like_dom"/>
</dbReference>
<dbReference type="InterPro" id="IPR036380">
    <property type="entry name" value="Isochorismatase-like_sf"/>
</dbReference>
<evidence type="ECO:0000313" key="3">
    <source>
        <dbReference type="EMBL" id="MBF4809108.1"/>
    </source>
</evidence>
<dbReference type="CDD" id="cd00431">
    <property type="entry name" value="cysteine_hydrolases"/>
    <property type="match status" value="1"/>
</dbReference>
<feature type="domain" description="Isochorismatase-like" evidence="2">
    <location>
        <begin position="4"/>
        <end position="183"/>
    </location>
</feature>